<reference evidence="2 3" key="1">
    <citation type="journal article" date="2017" name="N. Engl. J. Med.">
        <title>Transmission of Extensively Drug-Resistant Tuberculosis in South Africa.</title>
        <authorList>
            <person name="Shah N.S."/>
            <person name="Auld S.C."/>
            <person name="Brust J.C."/>
            <person name="Mathema B."/>
            <person name="Ismail N."/>
            <person name="Moodley P."/>
            <person name="Mlisana K."/>
            <person name="Allana S."/>
            <person name="Campbell A."/>
            <person name="Mthiyane T."/>
            <person name="Morris N."/>
            <person name="Mpangase P."/>
            <person name="van der Meulen H."/>
            <person name="Omar S.V."/>
            <person name="Brown T.S."/>
            <person name="Narechania A."/>
            <person name="Shaskina E."/>
            <person name="Kapwata T."/>
            <person name="Kreiswirth B."/>
            <person name="Gandhi N.R."/>
        </authorList>
    </citation>
    <scope>NUCLEOTIDE SEQUENCE [LARGE SCALE GENOMIC DNA]</scope>
    <source>
        <strain evidence="2 3">32301_S10</strain>
    </source>
</reference>
<dbReference type="AlphaFoldDB" id="A0ABD7H8R8"/>
<organism evidence="2 3">
    <name type="scientific">Mycobacterium tuberculosis</name>
    <dbReference type="NCBI Taxonomy" id="1773"/>
    <lineage>
        <taxon>Bacteria</taxon>
        <taxon>Bacillati</taxon>
        <taxon>Actinomycetota</taxon>
        <taxon>Actinomycetes</taxon>
        <taxon>Mycobacteriales</taxon>
        <taxon>Mycobacteriaceae</taxon>
        <taxon>Mycobacterium</taxon>
        <taxon>Mycobacterium tuberculosis complex</taxon>
    </lineage>
</organism>
<evidence type="ECO:0000256" key="1">
    <source>
        <dbReference type="SAM" id="MobiDB-lite"/>
    </source>
</evidence>
<feature type="non-terminal residue" evidence="2">
    <location>
        <position position="1"/>
    </location>
</feature>
<gene>
    <name evidence="2" type="ORF">DSJ38_11460</name>
</gene>
<comment type="caution">
    <text evidence="2">The sequence shown here is derived from an EMBL/GenBank/DDBJ whole genome shotgun (WGS) entry which is preliminary data.</text>
</comment>
<evidence type="ECO:0000313" key="2">
    <source>
        <dbReference type="EMBL" id="REQ51830.1"/>
    </source>
</evidence>
<protein>
    <submittedName>
        <fullName evidence="2">Resuscitation-promoting factor rpfA</fullName>
    </submittedName>
</protein>
<name>A0ABD7H8R8_MYCTX</name>
<sequence length="89" mass="9071">AAVNEQTAPGDQPATAPGGPVGLATDLELPEPDPQPADAPPPGDVTEAPAETPQVSNIAYTKKLWQAIRAQDVCGNDALDSLAQPYVIG</sequence>
<dbReference type="Proteomes" id="UP000256381">
    <property type="component" value="Unassembled WGS sequence"/>
</dbReference>
<feature type="compositionally biased region" description="Pro residues" evidence="1">
    <location>
        <begin position="32"/>
        <end position="43"/>
    </location>
</feature>
<proteinExistence type="predicted"/>
<accession>A0ABD7H8R8</accession>
<feature type="region of interest" description="Disordered" evidence="1">
    <location>
        <begin position="1"/>
        <end position="54"/>
    </location>
</feature>
<evidence type="ECO:0000313" key="3">
    <source>
        <dbReference type="Proteomes" id="UP000256381"/>
    </source>
</evidence>
<dbReference type="EMBL" id="QTBD01000150">
    <property type="protein sequence ID" value="REQ51830.1"/>
    <property type="molecule type" value="Genomic_DNA"/>
</dbReference>